<dbReference type="EMBL" id="CP097510">
    <property type="protein sequence ID" value="URE22928.1"/>
    <property type="molecule type" value="Genomic_DNA"/>
</dbReference>
<reference evidence="2" key="1">
    <citation type="submission" date="2022-05" db="EMBL/GenBank/DDBJ databases">
        <title>The Musa troglodytarum L. genome provides insights into the mechanism of non-climacteric behaviour and enrichment of carotenoids.</title>
        <authorList>
            <person name="Wang J."/>
        </authorList>
    </citation>
    <scope>NUCLEOTIDE SEQUENCE</scope>
    <source>
        <tissue evidence="2">Leaf</tissue>
    </source>
</reference>
<keyword evidence="3" id="KW-1185">Reference proteome</keyword>
<keyword evidence="1" id="KW-1133">Transmembrane helix</keyword>
<evidence type="ECO:0000313" key="2">
    <source>
        <dbReference type="EMBL" id="URE22928.1"/>
    </source>
</evidence>
<dbReference type="Proteomes" id="UP001055439">
    <property type="component" value="Chromosome 8"/>
</dbReference>
<proteinExistence type="predicted"/>
<organism evidence="2 3">
    <name type="scientific">Musa troglodytarum</name>
    <name type="common">fe'i banana</name>
    <dbReference type="NCBI Taxonomy" id="320322"/>
    <lineage>
        <taxon>Eukaryota</taxon>
        <taxon>Viridiplantae</taxon>
        <taxon>Streptophyta</taxon>
        <taxon>Embryophyta</taxon>
        <taxon>Tracheophyta</taxon>
        <taxon>Spermatophyta</taxon>
        <taxon>Magnoliopsida</taxon>
        <taxon>Liliopsida</taxon>
        <taxon>Zingiberales</taxon>
        <taxon>Musaceae</taxon>
        <taxon>Musa</taxon>
    </lineage>
</organism>
<keyword evidence="1" id="KW-0812">Transmembrane</keyword>
<accession>A0A9E7KJ94</accession>
<feature type="transmembrane region" description="Helical" evidence="1">
    <location>
        <begin position="24"/>
        <end position="44"/>
    </location>
</feature>
<protein>
    <submittedName>
        <fullName evidence="2">Uncharacterized protein</fullName>
    </submittedName>
</protein>
<evidence type="ECO:0000256" key="1">
    <source>
        <dbReference type="SAM" id="Phobius"/>
    </source>
</evidence>
<evidence type="ECO:0000313" key="3">
    <source>
        <dbReference type="Proteomes" id="UP001055439"/>
    </source>
</evidence>
<sequence length="66" mass="7912">MICVGIVKWKYKIFIFSTCSNMSYSHFFLGKENVLLLIFLHVLMMMKPSTMMKHQYVFMLNLNIKK</sequence>
<keyword evidence="1" id="KW-0472">Membrane</keyword>
<gene>
    <name evidence="2" type="ORF">MUK42_17326</name>
</gene>
<name>A0A9E7KJ94_9LILI</name>
<dbReference type="AlphaFoldDB" id="A0A9E7KJ94"/>